<protein>
    <submittedName>
        <fullName evidence="3">Acyltransferase</fullName>
    </submittedName>
</protein>
<evidence type="ECO:0000259" key="2">
    <source>
        <dbReference type="Pfam" id="PF01757"/>
    </source>
</evidence>
<feature type="transmembrane region" description="Helical" evidence="1">
    <location>
        <begin position="182"/>
        <end position="202"/>
    </location>
</feature>
<dbReference type="GO" id="GO:0016747">
    <property type="term" value="F:acyltransferase activity, transferring groups other than amino-acyl groups"/>
    <property type="evidence" value="ECO:0007669"/>
    <property type="project" value="InterPro"/>
</dbReference>
<organism evidence="3 4">
    <name type="scientific">Streptosporangium carneum</name>
    <dbReference type="NCBI Taxonomy" id="47481"/>
    <lineage>
        <taxon>Bacteria</taxon>
        <taxon>Bacillati</taxon>
        <taxon>Actinomycetota</taxon>
        <taxon>Actinomycetes</taxon>
        <taxon>Streptosporangiales</taxon>
        <taxon>Streptosporangiaceae</taxon>
        <taxon>Streptosporangium</taxon>
    </lineage>
</organism>
<evidence type="ECO:0000313" key="4">
    <source>
        <dbReference type="Proteomes" id="UP001143474"/>
    </source>
</evidence>
<keyword evidence="4" id="KW-1185">Reference proteome</keyword>
<feature type="transmembrane region" description="Helical" evidence="1">
    <location>
        <begin position="253"/>
        <end position="270"/>
    </location>
</feature>
<dbReference type="AlphaFoldDB" id="A0A9W6I0N4"/>
<comment type="caution">
    <text evidence="3">The sequence shown here is derived from an EMBL/GenBank/DDBJ whole genome shotgun (WGS) entry which is preliminary data.</text>
</comment>
<dbReference type="EMBL" id="BSEV01000003">
    <property type="protein sequence ID" value="GLK08810.1"/>
    <property type="molecule type" value="Genomic_DNA"/>
</dbReference>
<feature type="transmembrane region" description="Helical" evidence="1">
    <location>
        <begin position="214"/>
        <end position="233"/>
    </location>
</feature>
<feature type="transmembrane region" description="Helical" evidence="1">
    <location>
        <begin position="334"/>
        <end position="358"/>
    </location>
</feature>
<feature type="transmembrane region" description="Helical" evidence="1">
    <location>
        <begin position="122"/>
        <end position="144"/>
    </location>
</feature>
<keyword evidence="1" id="KW-0812">Transmembrane</keyword>
<feature type="transmembrane region" description="Helical" evidence="1">
    <location>
        <begin position="156"/>
        <end position="176"/>
    </location>
</feature>
<feature type="transmembrane region" description="Helical" evidence="1">
    <location>
        <begin position="96"/>
        <end position="116"/>
    </location>
</feature>
<keyword evidence="3" id="KW-0012">Acyltransferase</keyword>
<feature type="domain" description="Acyltransferase 3" evidence="2">
    <location>
        <begin position="10"/>
        <end position="349"/>
    </location>
</feature>
<feature type="transmembrane region" description="Helical" evidence="1">
    <location>
        <begin position="52"/>
        <end position="75"/>
    </location>
</feature>
<name>A0A9W6I0N4_9ACTN</name>
<reference evidence="3" key="2">
    <citation type="submission" date="2023-01" db="EMBL/GenBank/DDBJ databases">
        <authorList>
            <person name="Sun Q."/>
            <person name="Evtushenko L."/>
        </authorList>
    </citation>
    <scope>NUCLEOTIDE SEQUENCE</scope>
    <source>
        <strain evidence="3">VKM Ac-2007</strain>
    </source>
</reference>
<keyword evidence="1" id="KW-1133">Transmembrane helix</keyword>
<keyword evidence="1" id="KW-0472">Membrane</keyword>
<dbReference type="InterPro" id="IPR002656">
    <property type="entry name" value="Acyl_transf_3_dom"/>
</dbReference>
<accession>A0A9W6I0N4</accession>
<keyword evidence="3" id="KW-0808">Transferase</keyword>
<gene>
    <name evidence="3" type="ORF">GCM10017600_22150</name>
</gene>
<feature type="transmembrane region" description="Helical" evidence="1">
    <location>
        <begin position="12"/>
        <end position="32"/>
    </location>
</feature>
<dbReference type="Proteomes" id="UP001143474">
    <property type="component" value="Unassembled WGS sequence"/>
</dbReference>
<dbReference type="Pfam" id="PF01757">
    <property type="entry name" value="Acyl_transf_3"/>
    <property type="match status" value="1"/>
</dbReference>
<proteinExistence type="predicted"/>
<dbReference type="RefSeq" id="WP_271217294.1">
    <property type="nucleotide sequence ID" value="NZ_BAAAVD010000003.1"/>
</dbReference>
<feature type="transmembrane region" description="Helical" evidence="1">
    <location>
        <begin position="282"/>
        <end position="314"/>
    </location>
</feature>
<evidence type="ECO:0000256" key="1">
    <source>
        <dbReference type="SAM" id="Phobius"/>
    </source>
</evidence>
<sequence>MADPEGRDRGVDALRALAILGVVGGHWLVTAWERGPGGTVHITSPLVHLPALTPLSWVFQTLAVFFFLGGFAAARSLRSTAAEGQASWVRTRLGRLSSPLGAPALVWAGIAVGTALHGMPAWTIRALLLPAIGPLWFLAVFAALNAATPLLLRARPCVVAASAFAVVLVVDAFRFWQAGPEWLKWVNLVAGWLVPYALGVGWARGALASRGAAAALLAGGAAGAAVLVTGFGYPASMVGVTGARVSNLGPPTLAAVCFGLAQVGLALLAREPLARLVRRPRLWATVAAVNLGAMAVFLWHQTALTLTVLTVLRFDDVPGLLGTPGGAAWPVYRLLWLPVFALVLALLLAAASGPALLARLAGRRLNDRVSS</sequence>
<reference evidence="3" key="1">
    <citation type="journal article" date="2014" name="Int. J. Syst. Evol. Microbiol.">
        <title>Complete genome sequence of Corynebacterium casei LMG S-19264T (=DSM 44701T), isolated from a smear-ripened cheese.</title>
        <authorList>
            <consortium name="US DOE Joint Genome Institute (JGI-PGF)"/>
            <person name="Walter F."/>
            <person name="Albersmeier A."/>
            <person name="Kalinowski J."/>
            <person name="Ruckert C."/>
        </authorList>
    </citation>
    <scope>NUCLEOTIDE SEQUENCE</scope>
    <source>
        <strain evidence="3">VKM Ac-2007</strain>
    </source>
</reference>
<evidence type="ECO:0000313" key="3">
    <source>
        <dbReference type="EMBL" id="GLK08810.1"/>
    </source>
</evidence>